<keyword evidence="2" id="KW-0560">Oxidoreductase</keyword>
<dbReference type="RefSeq" id="WP_071014974.1">
    <property type="nucleotide sequence ID" value="NZ_CP017754.1"/>
</dbReference>
<keyword evidence="7" id="KW-1185">Reference proteome</keyword>
<protein>
    <recommendedName>
        <fullName evidence="2">Superoxide dismutase [Cu-Zn]</fullName>
        <ecNumber evidence="2">1.15.1.1</ecNumber>
    </recommendedName>
</protein>
<dbReference type="Pfam" id="PF00080">
    <property type="entry name" value="Sod_Cu"/>
    <property type="match status" value="1"/>
</dbReference>
<gene>
    <name evidence="6" type="ORF">BKK80_17180</name>
</gene>
<dbReference type="Gene3D" id="2.60.40.200">
    <property type="entry name" value="Superoxide dismutase, copper/zinc binding domain"/>
    <property type="match status" value="1"/>
</dbReference>
<dbReference type="Proteomes" id="UP000177515">
    <property type="component" value="Chromosome 1"/>
</dbReference>
<dbReference type="InterPro" id="IPR001424">
    <property type="entry name" value="SOD_Cu_Zn_dom"/>
</dbReference>
<dbReference type="PROSITE" id="PS51257">
    <property type="entry name" value="PROKAR_LIPOPROTEIN"/>
    <property type="match status" value="1"/>
</dbReference>
<keyword evidence="2" id="KW-0862">Zinc</keyword>
<evidence type="ECO:0000313" key="7">
    <source>
        <dbReference type="Proteomes" id="UP000177515"/>
    </source>
</evidence>
<proteinExistence type="inferred from homology"/>
<evidence type="ECO:0000256" key="1">
    <source>
        <dbReference type="ARBA" id="ARBA00010457"/>
    </source>
</evidence>
<feature type="region of interest" description="Disordered" evidence="3">
    <location>
        <begin position="84"/>
        <end position="117"/>
    </location>
</feature>
<feature type="chain" id="PRO_5045471480" description="Superoxide dismutase [Cu-Zn]" evidence="4">
    <location>
        <begin position="19"/>
        <end position="176"/>
    </location>
</feature>
<feature type="signal peptide" evidence="4">
    <location>
        <begin position="1"/>
        <end position="18"/>
    </location>
</feature>
<evidence type="ECO:0000256" key="2">
    <source>
        <dbReference type="RuleBase" id="RU000393"/>
    </source>
</evidence>
<evidence type="ECO:0000313" key="6">
    <source>
        <dbReference type="EMBL" id="AOZ07364.1"/>
    </source>
</evidence>
<dbReference type="SUPFAM" id="SSF49329">
    <property type="entry name" value="Cu,Zn superoxide dismutase-like"/>
    <property type="match status" value="1"/>
</dbReference>
<comment type="cofactor">
    <cofactor evidence="2">
        <name>Zn(2+)</name>
        <dbReference type="ChEBI" id="CHEBI:29105"/>
    </cofactor>
    <text evidence="2">Binds 1 zinc ion per subunit.</text>
</comment>
<dbReference type="EC" id="1.15.1.1" evidence="2"/>
<evidence type="ECO:0000259" key="5">
    <source>
        <dbReference type="Pfam" id="PF00080"/>
    </source>
</evidence>
<dbReference type="PROSITE" id="PS00087">
    <property type="entry name" value="SOD_CU_ZN_1"/>
    <property type="match status" value="1"/>
</dbReference>
<dbReference type="PANTHER" id="PTHR10003">
    <property type="entry name" value="SUPEROXIDE DISMUTASE CU-ZN -RELATED"/>
    <property type="match status" value="1"/>
</dbReference>
<dbReference type="InterPro" id="IPR024134">
    <property type="entry name" value="SOD_Cu/Zn_/chaperone"/>
</dbReference>
<feature type="domain" description="Superoxide dismutase copper/zinc binding" evidence="5">
    <location>
        <begin position="45"/>
        <end position="173"/>
    </location>
</feature>
<dbReference type="EMBL" id="CP017754">
    <property type="protein sequence ID" value="AOZ07364.1"/>
    <property type="molecule type" value="Genomic_DNA"/>
</dbReference>
<dbReference type="PROSITE" id="PS00332">
    <property type="entry name" value="SOD_CU_ZN_2"/>
    <property type="match status" value="1"/>
</dbReference>
<keyword evidence="4" id="KW-0732">Signal</keyword>
<keyword evidence="2" id="KW-0186">Copper</keyword>
<keyword evidence="2" id="KW-0479">Metal-binding</keyword>
<dbReference type="PRINTS" id="PR00068">
    <property type="entry name" value="CUZNDISMTASE"/>
</dbReference>
<evidence type="ECO:0000256" key="4">
    <source>
        <dbReference type="SAM" id="SignalP"/>
    </source>
</evidence>
<dbReference type="InterPro" id="IPR018152">
    <property type="entry name" value="SOD_Cu/Zn_BS"/>
</dbReference>
<comment type="function">
    <text evidence="2">Destroys radicals which are normally produced within the cells and which are toxic to biological systems.</text>
</comment>
<comment type="cofactor">
    <cofactor evidence="2">
        <name>Cu cation</name>
        <dbReference type="ChEBI" id="CHEBI:23378"/>
    </cofactor>
    <text evidence="2">Binds 1 copper ion per subunit.</text>
</comment>
<accession>A0ABM6F781</accession>
<reference evidence="6 7" key="1">
    <citation type="submission" date="2016-10" db="EMBL/GenBank/DDBJ databases">
        <title>Complete genome sequences of three Cupriavidus strains isolated from various Malaysian environments.</title>
        <authorList>
            <person name="Abdullah A.A.-A."/>
            <person name="Shafie N.A.H."/>
            <person name="Lau N.S."/>
        </authorList>
    </citation>
    <scope>NUCLEOTIDE SEQUENCE [LARGE SCALE GENOMIC DNA]</scope>
    <source>
        <strain evidence="6 7">USMAA1020</strain>
    </source>
</reference>
<organism evidence="6 7">
    <name type="scientific">Cupriavidus malaysiensis</name>
    <dbReference type="NCBI Taxonomy" id="367825"/>
    <lineage>
        <taxon>Bacteria</taxon>
        <taxon>Pseudomonadati</taxon>
        <taxon>Pseudomonadota</taxon>
        <taxon>Betaproteobacteria</taxon>
        <taxon>Burkholderiales</taxon>
        <taxon>Burkholderiaceae</taxon>
        <taxon>Cupriavidus</taxon>
    </lineage>
</organism>
<comment type="catalytic activity">
    <reaction evidence="2">
        <text>2 superoxide + 2 H(+) = H2O2 + O2</text>
        <dbReference type="Rhea" id="RHEA:20696"/>
        <dbReference type="ChEBI" id="CHEBI:15378"/>
        <dbReference type="ChEBI" id="CHEBI:15379"/>
        <dbReference type="ChEBI" id="CHEBI:16240"/>
        <dbReference type="ChEBI" id="CHEBI:18421"/>
        <dbReference type="EC" id="1.15.1.1"/>
    </reaction>
</comment>
<sequence length="176" mass="17451">MTRVFFGLAMAGAAAALAACSTGNLIGPSTAAATLAAKSGTQTGGTVTFTQQGDMVMVKAVVTGLAPGSEHGFHVHEKGDCSAPDAMSAGGHFNPEGRPHGSTASPDHHAGDIPNLKADANGTARAEFMLHGMSVGTGKDGVIGRAVVVHKDPDDYKSQPAGNSGARIACGVIAAS</sequence>
<evidence type="ECO:0000256" key="3">
    <source>
        <dbReference type="SAM" id="MobiDB-lite"/>
    </source>
</evidence>
<comment type="similarity">
    <text evidence="1 2">Belongs to the Cu-Zn superoxide dismutase family.</text>
</comment>
<dbReference type="CDD" id="cd00305">
    <property type="entry name" value="Cu-Zn_Superoxide_Dismutase"/>
    <property type="match status" value="1"/>
</dbReference>
<dbReference type="InterPro" id="IPR036423">
    <property type="entry name" value="SOD-like_Cu/Zn_dom_sf"/>
</dbReference>
<name>A0ABM6F781_9BURK</name>